<sequence length="149" mass="16206">MAGVTLTQDTKGLEVLAERLNQLASADYDDLLEQIGGTVESQTRRRLSEEKEAPDGSPWEPLSDDWAARKSGRSSGGMLEYQGHLLDSIAYQVNGDEVQIGTGLIYGAIHQLGGEPVGKPIPARPYLGLSSDNENELNEVIEAWLNQLL</sequence>
<protein>
    <submittedName>
        <fullName evidence="2">Phage virion morphogenesis protein</fullName>
    </submittedName>
</protein>
<dbReference type="Proteomes" id="UP001209854">
    <property type="component" value="Unassembled WGS sequence"/>
</dbReference>
<proteinExistence type="predicted"/>
<name>A0ABT3MT82_9GAMM</name>
<dbReference type="NCBIfam" id="TIGR01635">
    <property type="entry name" value="tail_comp_S"/>
    <property type="match status" value="1"/>
</dbReference>
<dbReference type="Pfam" id="PF05069">
    <property type="entry name" value="Phage_tail_S"/>
    <property type="match status" value="1"/>
</dbReference>
<evidence type="ECO:0000313" key="2">
    <source>
        <dbReference type="EMBL" id="MCW7552592.1"/>
    </source>
</evidence>
<accession>A0ABT3MT82</accession>
<evidence type="ECO:0000313" key="3">
    <source>
        <dbReference type="Proteomes" id="UP001209854"/>
    </source>
</evidence>
<comment type="caution">
    <text evidence="2">The sequence shown here is derived from an EMBL/GenBank/DDBJ whole genome shotgun (WGS) entry which is preliminary data.</text>
</comment>
<gene>
    <name evidence="2" type="ORF">NX722_08000</name>
</gene>
<keyword evidence="3" id="KW-1185">Reference proteome</keyword>
<dbReference type="InterPro" id="IPR006522">
    <property type="entry name" value="Phage_virion_morphogenesis"/>
</dbReference>
<dbReference type="EMBL" id="JAPFCC010000001">
    <property type="protein sequence ID" value="MCW7552592.1"/>
    <property type="molecule type" value="Genomic_DNA"/>
</dbReference>
<feature type="region of interest" description="Disordered" evidence="1">
    <location>
        <begin position="39"/>
        <end position="74"/>
    </location>
</feature>
<reference evidence="2 3" key="1">
    <citation type="submission" date="2022-10" db="EMBL/GenBank/DDBJ databases">
        <title>High-quality genome sequences of two octocoral-associated bacteria, Endozoicomonas euniceicola EF212 and Endozoicomonas gorgoniicola PS125.</title>
        <authorList>
            <person name="Chiou Y.-J."/>
            <person name="Chen Y.-H."/>
        </authorList>
    </citation>
    <scope>NUCLEOTIDE SEQUENCE [LARGE SCALE GENOMIC DNA]</scope>
    <source>
        <strain evidence="2 3">PS125</strain>
    </source>
</reference>
<feature type="compositionally biased region" description="Basic and acidic residues" evidence="1">
    <location>
        <begin position="42"/>
        <end position="54"/>
    </location>
</feature>
<dbReference type="RefSeq" id="WP_262567544.1">
    <property type="nucleotide sequence ID" value="NZ_JAPFCC010000001.1"/>
</dbReference>
<organism evidence="2 3">
    <name type="scientific">Endozoicomonas gorgoniicola</name>
    <dbReference type="NCBI Taxonomy" id="1234144"/>
    <lineage>
        <taxon>Bacteria</taxon>
        <taxon>Pseudomonadati</taxon>
        <taxon>Pseudomonadota</taxon>
        <taxon>Gammaproteobacteria</taxon>
        <taxon>Oceanospirillales</taxon>
        <taxon>Endozoicomonadaceae</taxon>
        <taxon>Endozoicomonas</taxon>
    </lineage>
</organism>
<evidence type="ECO:0000256" key="1">
    <source>
        <dbReference type="SAM" id="MobiDB-lite"/>
    </source>
</evidence>